<evidence type="ECO:0000313" key="2">
    <source>
        <dbReference type="EMBL" id="DAC81126.1"/>
    </source>
</evidence>
<accession>A0A6F9F7Q2</accession>
<feature type="region of interest" description="Disordered" evidence="1">
    <location>
        <begin position="30"/>
        <end position="109"/>
    </location>
</feature>
<reference evidence="2" key="1">
    <citation type="journal article" date="2020" name="J. ISSAAS">
        <title>Identification of Adomavirus Virion Proteins.</title>
        <authorList>
            <person name="Welch N.L."/>
            <person name="Tisza M.J."/>
            <person name="Starrett G.J."/>
            <person name="Belford A.K."/>
            <person name="Pastrana D.V."/>
            <person name="Pang Y.-Y.S."/>
            <person name="Schiller J.T."/>
            <person name="An P."/>
            <person name="Cantolupo P.G."/>
            <person name="Pipas J.M."/>
            <person name="Koda S."/>
            <person name="Subramaniam K."/>
            <person name="Waltzek T.B."/>
            <person name="Bian C."/>
            <person name="Shi Q."/>
            <person name="Ruan Z."/>
            <person name="Ng T.F.F."/>
            <person name="Buck C.B."/>
        </authorList>
    </citation>
    <scope>NUCLEOTIDE SEQUENCE</scope>
    <source>
        <strain evidence="2">6100</strain>
    </source>
</reference>
<feature type="compositionally biased region" description="Basic and acidic residues" evidence="1">
    <location>
        <begin position="86"/>
        <end position="103"/>
    </location>
</feature>
<name>A0A6F9F7Q2_9VIRU</name>
<protein>
    <submittedName>
        <fullName evidence="2">LO4</fullName>
    </submittedName>
</protein>
<sequence length="109" mass="11673">METIMQPLVLTWCGCGPPHWVLASSLIAASGSTARPSSPIPFCEHPVPEPIPNPEPSPSPNPNPNPDPVPNPYPLPNAEPLPDIVPKCEKNDTLNDCNVEKPAKKPRCA</sequence>
<dbReference type="EMBL" id="BK011013">
    <property type="protein sequence ID" value="DAC81126.1"/>
    <property type="molecule type" value="Genomic_DNA"/>
</dbReference>
<organism evidence="2">
    <name type="scientific">Blueface angelfish adomavirus</name>
    <dbReference type="NCBI Taxonomy" id="2609871"/>
    <lineage>
        <taxon>Viruses</taxon>
        <taxon>Adomaviruses</taxon>
    </lineage>
</organism>
<proteinExistence type="predicted"/>
<evidence type="ECO:0000256" key="1">
    <source>
        <dbReference type="SAM" id="MobiDB-lite"/>
    </source>
</evidence>
<feature type="compositionally biased region" description="Pro residues" evidence="1">
    <location>
        <begin position="48"/>
        <end position="79"/>
    </location>
</feature>